<organism evidence="2 3">
    <name type="scientific">Odynerus spinipes</name>
    <dbReference type="NCBI Taxonomy" id="1348599"/>
    <lineage>
        <taxon>Eukaryota</taxon>
        <taxon>Metazoa</taxon>
        <taxon>Ecdysozoa</taxon>
        <taxon>Arthropoda</taxon>
        <taxon>Hexapoda</taxon>
        <taxon>Insecta</taxon>
        <taxon>Pterygota</taxon>
        <taxon>Neoptera</taxon>
        <taxon>Endopterygota</taxon>
        <taxon>Hymenoptera</taxon>
        <taxon>Apocrita</taxon>
        <taxon>Aculeata</taxon>
        <taxon>Vespoidea</taxon>
        <taxon>Vespidae</taxon>
        <taxon>Eumeninae</taxon>
        <taxon>Odynerus</taxon>
    </lineage>
</organism>
<comment type="caution">
    <text evidence="2">The sequence shown here is derived from an EMBL/GenBank/DDBJ whole genome shotgun (WGS) entry which is preliminary data.</text>
</comment>
<feature type="signal peptide" evidence="1">
    <location>
        <begin position="1"/>
        <end position="19"/>
    </location>
</feature>
<feature type="chain" id="PRO_5042104518" description="MD-2-related lipid-recognition domain-containing protein" evidence="1">
    <location>
        <begin position="20"/>
        <end position="165"/>
    </location>
</feature>
<dbReference type="Proteomes" id="UP001258017">
    <property type="component" value="Unassembled WGS sequence"/>
</dbReference>
<sequence length="165" mass="17831">MKSLTIAFLVSALCTLCLPNYFVAGTTVKILKCDVENPMQGSASLQELTVSGDTVTGSKLDVQAEVNPGLLSAHITINNEDDDVMFDQTIDFCSMSSNDLFKSYFQSFDQPEFNEGNCPINPGSYSSGQFEISTDDGPEGAYKGTIEVMEGADVIVRIICEAQLD</sequence>
<proteinExistence type="predicted"/>
<dbReference type="InterPro" id="IPR010512">
    <property type="entry name" value="DUF1091"/>
</dbReference>
<dbReference type="EMBL" id="JAIFRP010000030">
    <property type="protein sequence ID" value="KAK2583086.1"/>
    <property type="molecule type" value="Genomic_DNA"/>
</dbReference>
<evidence type="ECO:0000313" key="3">
    <source>
        <dbReference type="Proteomes" id="UP001258017"/>
    </source>
</evidence>
<gene>
    <name evidence="2" type="ORF">KPH14_009117</name>
</gene>
<evidence type="ECO:0008006" key="4">
    <source>
        <dbReference type="Google" id="ProtNLM"/>
    </source>
</evidence>
<name>A0AAD9RPS3_9HYME</name>
<evidence type="ECO:0000256" key="1">
    <source>
        <dbReference type="SAM" id="SignalP"/>
    </source>
</evidence>
<reference evidence="2" key="2">
    <citation type="journal article" date="2023" name="Commun. Biol.">
        <title>Intrasexual cuticular hydrocarbon dimorphism in a wasp sheds light on hydrocarbon biosynthesis genes in Hymenoptera.</title>
        <authorList>
            <person name="Moris V.C."/>
            <person name="Podsiadlowski L."/>
            <person name="Martin S."/>
            <person name="Oeyen J.P."/>
            <person name="Donath A."/>
            <person name="Petersen M."/>
            <person name="Wilbrandt J."/>
            <person name="Misof B."/>
            <person name="Liedtke D."/>
            <person name="Thamm M."/>
            <person name="Scheiner R."/>
            <person name="Schmitt T."/>
            <person name="Niehuis O."/>
        </authorList>
    </citation>
    <scope>NUCLEOTIDE SEQUENCE</scope>
    <source>
        <strain evidence="2">GBR_01_08_01A</strain>
    </source>
</reference>
<keyword evidence="1" id="KW-0732">Signal</keyword>
<dbReference type="Pfam" id="PF06477">
    <property type="entry name" value="DUF1091"/>
    <property type="match status" value="1"/>
</dbReference>
<evidence type="ECO:0000313" key="2">
    <source>
        <dbReference type="EMBL" id="KAK2583086.1"/>
    </source>
</evidence>
<dbReference type="AlphaFoldDB" id="A0AAD9RPS3"/>
<accession>A0AAD9RPS3</accession>
<keyword evidence="3" id="KW-1185">Reference proteome</keyword>
<protein>
    <recommendedName>
        <fullName evidence="4">MD-2-related lipid-recognition domain-containing protein</fullName>
    </recommendedName>
</protein>
<reference evidence="2" key="1">
    <citation type="submission" date="2021-08" db="EMBL/GenBank/DDBJ databases">
        <authorList>
            <person name="Misof B."/>
            <person name="Oliver O."/>
            <person name="Podsiadlowski L."/>
            <person name="Donath A."/>
            <person name="Peters R."/>
            <person name="Mayer C."/>
            <person name="Rust J."/>
            <person name="Gunkel S."/>
            <person name="Lesny P."/>
            <person name="Martin S."/>
            <person name="Oeyen J.P."/>
            <person name="Petersen M."/>
            <person name="Panagiotis P."/>
            <person name="Wilbrandt J."/>
            <person name="Tanja T."/>
        </authorList>
    </citation>
    <scope>NUCLEOTIDE SEQUENCE</scope>
    <source>
        <strain evidence="2">GBR_01_08_01A</strain>
        <tissue evidence="2">Thorax + abdomen</tissue>
    </source>
</reference>